<sequence length="105" mass="11496">MINVAPPNCGAFFLPCDRELLIQFDHLFHVGTVDLLFVAISVFIRNHTGIVISLWLAVRDDGTSVIGVHHIVRTGTGAQGKSQHTGRNNCGSLFHHLLLKAINKS</sequence>
<reference evidence="2" key="1">
    <citation type="journal article" date="2009" name="PLoS Genet.">
        <title>Organised genome dynamics in the Escherichia coli species results in highly diverse adaptive paths.</title>
        <authorList>
            <person name="Touchon M."/>
            <person name="Hoede C."/>
            <person name="Tenaillon O."/>
            <person name="Barbe V."/>
            <person name="Baeriswyl S."/>
            <person name="Bidet P."/>
            <person name="Bingen E."/>
            <person name="Bonacorsi S."/>
            <person name="Bouchier C."/>
            <person name="Bouvet O."/>
            <person name="Calteau A."/>
            <person name="Chiapello H."/>
            <person name="Clermont O."/>
            <person name="Cruveiller S."/>
            <person name="Danchin A."/>
            <person name="Diard M."/>
            <person name="Dossat C."/>
            <person name="Karoui M.E."/>
            <person name="Frapy E."/>
            <person name="Garry L."/>
            <person name="Ghigo J.M."/>
            <person name="Gilles A.M."/>
            <person name="Johnson J."/>
            <person name="Le Bouguenec C."/>
            <person name="Lescat M."/>
            <person name="Mangenot S."/>
            <person name="Martinez-Jehanne V."/>
            <person name="Matic I."/>
            <person name="Nassif X."/>
            <person name="Oztas S."/>
            <person name="Petit M.A."/>
            <person name="Pichon C."/>
            <person name="Rouy Z."/>
            <person name="Ruf C.S."/>
            <person name="Schneider D."/>
            <person name="Tourret J."/>
            <person name="Vacherie B."/>
            <person name="Vallenet D."/>
            <person name="Medigue C."/>
            <person name="Rocha E.P.C."/>
            <person name="Denamur E."/>
        </authorList>
    </citation>
    <scope>NUCLEOTIDE SEQUENCE [LARGE SCALE GENOMIC DNA]</scope>
    <source>
        <strain evidence="2">UMN026 / ExPEC</strain>
    </source>
</reference>
<name>B7N743_ECOLU</name>
<evidence type="ECO:0000313" key="2">
    <source>
        <dbReference type="Proteomes" id="UP000007097"/>
    </source>
</evidence>
<dbReference type="AlphaFoldDB" id="B7N743"/>
<dbReference type="Proteomes" id="UP000007097">
    <property type="component" value="Chromosome"/>
</dbReference>
<accession>B7N743</accession>
<dbReference type="KEGG" id="eum:ECUMN_3138"/>
<protein>
    <submittedName>
        <fullName evidence="1">Uncharacterized protein</fullName>
    </submittedName>
</protein>
<proteinExistence type="predicted"/>
<evidence type="ECO:0000313" key="1">
    <source>
        <dbReference type="EMBL" id="CAR14304.1"/>
    </source>
</evidence>
<gene>
    <name evidence="1" type="ordered locus">ECUMN_3138</name>
</gene>
<dbReference type="HOGENOM" id="CLU_2342302_0_0_6"/>
<dbReference type="EMBL" id="CU928163">
    <property type="protein sequence ID" value="CAR14304.1"/>
    <property type="molecule type" value="Genomic_DNA"/>
</dbReference>
<organism evidence="1 2">
    <name type="scientific">Escherichia coli O17:K52:H18 (strain UMN026 / ExPEC)</name>
    <dbReference type="NCBI Taxonomy" id="585056"/>
    <lineage>
        <taxon>Bacteria</taxon>
        <taxon>Pseudomonadati</taxon>
        <taxon>Pseudomonadota</taxon>
        <taxon>Gammaproteobacteria</taxon>
        <taxon>Enterobacterales</taxon>
        <taxon>Enterobacteriaceae</taxon>
        <taxon>Escherichia</taxon>
    </lineage>
</organism>